<organism evidence="2 3">
    <name type="scientific">Brassica cretica</name>
    <name type="common">Mustard</name>
    <dbReference type="NCBI Taxonomy" id="69181"/>
    <lineage>
        <taxon>Eukaryota</taxon>
        <taxon>Viridiplantae</taxon>
        <taxon>Streptophyta</taxon>
        <taxon>Embryophyta</taxon>
        <taxon>Tracheophyta</taxon>
        <taxon>Spermatophyta</taxon>
        <taxon>Magnoliopsida</taxon>
        <taxon>eudicotyledons</taxon>
        <taxon>Gunneridae</taxon>
        <taxon>Pentapetalae</taxon>
        <taxon>rosids</taxon>
        <taxon>malvids</taxon>
        <taxon>Brassicales</taxon>
        <taxon>Brassicaceae</taxon>
        <taxon>Brassiceae</taxon>
        <taxon>Brassica</taxon>
    </lineage>
</organism>
<dbReference type="Proteomes" id="UP000712600">
    <property type="component" value="Unassembled WGS sequence"/>
</dbReference>
<dbReference type="EMBL" id="QGKX02000095">
    <property type="protein sequence ID" value="KAF3570257.1"/>
    <property type="molecule type" value="Genomic_DNA"/>
</dbReference>
<feature type="compositionally biased region" description="Polar residues" evidence="1">
    <location>
        <begin position="13"/>
        <end position="22"/>
    </location>
</feature>
<protein>
    <submittedName>
        <fullName evidence="2">Uncharacterized protein</fullName>
    </submittedName>
</protein>
<evidence type="ECO:0000256" key="1">
    <source>
        <dbReference type="SAM" id="MobiDB-lite"/>
    </source>
</evidence>
<proteinExistence type="predicted"/>
<reference evidence="2" key="1">
    <citation type="submission" date="2019-12" db="EMBL/GenBank/DDBJ databases">
        <title>Genome sequencing and annotation of Brassica cretica.</title>
        <authorList>
            <person name="Studholme D.J."/>
            <person name="Sarris P."/>
        </authorList>
    </citation>
    <scope>NUCLEOTIDE SEQUENCE</scope>
    <source>
        <strain evidence="2">PFS-109/04</strain>
        <tissue evidence="2">Leaf</tissue>
    </source>
</reference>
<sequence>MNRRNHLTRFDGRSTNPHQSRYNLHRAPETKTSPVKHPKQPYSDHGNQISAPRPLNASIARALYIRPKYRQ</sequence>
<name>A0A8S9RBV9_BRACR</name>
<dbReference type="AlphaFoldDB" id="A0A8S9RBV9"/>
<comment type="caution">
    <text evidence="2">The sequence shown here is derived from an EMBL/GenBank/DDBJ whole genome shotgun (WGS) entry which is preliminary data.</text>
</comment>
<feature type="region of interest" description="Disordered" evidence="1">
    <location>
        <begin position="1"/>
        <end position="57"/>
    </location>
</feature>
<gene>
    <name evidence="2" type="ORF">F2Q69_00062098</name>
</gene>
<evidence type="ECO:0000313" key="2">
    <source>
        <dbReference type="EMBL" id="KAF3570257.1"/>
    </source>
</evidence>
<accession>A0A8S9RBV9</accession>
<evidence type="ECO:0000313" key="3">
    <source>
        <dbReference type="Proteomes" id="UP000712600"/>
    </source>
</evidence>